<dbReference type="HOGENOM" id="CLU_3299572_0_0_1"/>
<dbReference type="AlphaFoldDB" id="A0A0A2L9M3"/>
<organism evidence="1 2">
    <name type="scientific">Penicillium italicum</name>
    <name type="common">Blue mold</name>
    <dbReference type="NCBI Taxonomy" id="40296"/>
    <lineage>
        <taxon>Eukaryota</taxon>
        <taxon>Fungi</taxon>
        <taxon>Dikarya</taxon>
        <taxon>Ascomycota</taxon>
        <taxon>Pezizomycotina</taxon>
        <taxon>Eurotiomycetes</taxon>
        <taxon>Eurotiomycetidae</taxon>
        <taxon>Eurotiales</taxon>
        <taxon>Aspergillaceae</taxon>
        <taxon>Penicillium</taxon>
    </lineage>
</organism>
<gene>
    <name evidence="1" type="ORF">PITC_039860</name>
</gene>
<reference evidence="1 2" key="1">
    <citation type="journal article" date="2015" name="Mol. Plant Microbe Interact.">
        <title>Genome, transcriptome, and functional analyses of Penicillium expansum provide new insights into secondary metabolism and pathogenicity.</title>
        <authorList>
            <person name="Ballester A.R."/>
            <person name="Marcet-Houben M."/>
            <person name="Levin E."/>
            <person name="Sela N."/>
            <person name="Selma-Lazaro C."/>
            <person name="Carmona L."/>
            <person name="Wisniewski M."/>
            <person name="Droby S."/>
            <person name="Gonzalez-Candelas L."/>
            <person name="Gabaldon T."/>
        </authorList>
    </citation>
    <scope>NUCLEOTIDE SEQUENCE [LARGE SCALE GENOMIC DNA]</scope>
    <source>
        <strain evidence="1 2">PHI-1</strain>
    </source>
</reference>
<dbReference type="EMBL" id="JQGA01000419">
    <property type="protein sequence ID" value="KGO75903.1"/>
    <property type="molecule type" value="Genomic_DNA"/>
</dbReference>
<name>A0A0A2L9M3_PENIT</name>
<dbReference type="Proteomes" id="UP000030104">
    <property type="component" value="Unassembled WGS sequence"/>
</dbReference>
<dbReference type="OrthoDB" id="10536969at2759"/>
<evidence type="ECO:0000313" key="1">
    <source>
        <dbReference type="EMBL" id="KGO75903.1"/>
    </source>
</evidence>
<keyword evidence="2" id="KW-1185">Reference proteome</keyword>
<protein>
    <submittedName>
        <fullName evidence="1">Uncharacterized protein</fullName>
    </submittedName>
</protein>
<comment type="caution">
    <text evidence="1">The sequence shown here is derived from an EMBL/GenBank/DDBJ whole genome shotgun (WGS) entry which is preliminary data.</text>
</comment>
<accession>A0A0A2L9M3</accession>
<evidence type="ECO:0000313" key="2">
    <source>
        <dbReference type="Proteomes" id="UP000030104"/>
    </source>
</evidence>
<sequence length="40" mass="4579">MTPPFGRLCSLSSWHIMLHQPTDKMVSWSKGMTRTVRSTS</sequence>
<proteinExistence type="predicted"/>